<dbReference type="Proteomes" id="UP000324222">
    <property type="component" value="Unassembled WGS sequence"/>
</dbReference>
<evidence type="ECO:0000313" key="2">
    <source>
        <dbReference type="EMBL" id="MPC62762.1"/>
    </source>
</evidence>
<gene>
    <name evidence="2" type="ORF">E2C01_056852</name>
</gene>
<evidence type="ECO:0000313" key="3">
    <source>
        <dbReference type="Proteomes" id="UP000324222"/>
    </source>
</evidence>
<reference evidence="2 3" key="1">
    <citation type="submission" date="2019-05" db="EMBL/GenBank/DDBJ databases">
        <title>Another draft genome of Portunus trituberculatus and its Hox gene families provides insights of decapod evolution.</title>
        <authorList>
            <person name="Jeong J.-H."/>
            <person name="Song I."/>
            <person name="Kim S."/>
            <person name="Choi T."/>
            <person name="Kim D."/>
            <person name="Ryu S."/>
            <person name="Kim W."/>
        </authorList>
    </citation>
    <scope>NUCLEOTIDE SEQUENCE [LARGE SCALE GENOMIC DNA]</scope>
    <source>
        <tissue evidence="2">Muscle</tissue>
    </source>
</reference>
<name>A0A5B7GV97_PORTR</name>
<keyword evidence="3" id="KW-1185">Reference proteome</keyword>
<proteinExistence type="predicted"/>
<feature type="compositionally biased region" description="Basic and acidic residues" evidence="1">
    <location>
        <begin position="7"/>
        <end position="17"/>
    </location>
</feature>
<accession>A0A5B7GV97</accession>
<comment type="caution">
    <text evidence="2">The sequence shown here is derived from an EMBL/GenBank/DDBJ whole genome shotgun (WGS) entry which is preliminary data.</text>
</comment>
<feature type="region of interest" description="Disordered" evidence="1">
    <location>
        <begin position="1"/>
        <end position="38"/>
    </location>
</feature>
<dbReference type="AlphaFoldDB" id="A0A5B7GV97"/>
<organism evidence="2 3">
    <name type="scientific">Portunus trituberculatus</name>
    <name type="common">Swimming crab</name>
    <name type="synonym">Neptunus trituberculatus</name>
    <dbReference type="NCBI Taxonomy" id="210409"/>
    <lineage>
        <taxon>Eukaryota</taxon>
        <taxon>Metazoa</taxon>
        <taxon>Ecdysozoa</taxon>
        <taxon>Arthropoda</taxon>
        <taxon>Crustacea</taxon>
        <taxon>Multicrustacea</taxon>
        <taxon>Malacostraca</taxon>
        <taxon>Eumalacostraca</taxon>
        <taxon>Eucarida</taxon>
        <taxon>Decapoda</taxon>
        <taxon>Pleocyemata</taxon>
        <taxon>Brachyura</taxon>
        <taxon>Eubrachyura</taxon>
        <taxon>Portunoidea</taxon>
        <taxon>Portunidae</taxon>
        <taxon>Portuninae</taxon>
        <taxon>Portunus</taxon>
    </lineage>
</organism>
<evidence type="ECO:0000256" key="1">
    <source>
        <dbReference type="SAM" id="MobiDB-lite"/>
    </source>
</evidence>
<sequence length="122" mass="13620">MMMTESTAHHSEDHCHDDDDSDEDNDDDGNDYSDDFKLTLSTGHTGAPSLSISPRLAHSYSYPQLILKFTPLTSTSQPHLTSCHDKSYTFSSARSPTQTPDLTPLNLTRQLSLVSLSYVLQW</sequence>
<protein>
    <submittedName>
        <fullName evidence="2">Uncharacterized protein</fullName>
    </submittedName>
</protein>
<dbReference type="EMBL" id="VSRR010020037">
    <property type="protein sequence ID" value="MPC62762.1"/>
    <property type="molecule type" value="Genomic_DNA"/>
</dbReference>
<feature type="compositionally biased region" description="Acidic residues" evidence="1">
    <location>
        <begin position="18"/>
        <end position="33"/>
    </location>
</feature>